<keyword evidence="2" id="KW-1185">Reference proteome</keyword>
<accession>M1X629</accession>
<sequence length="46" mass="5383">MKLFLYKSNFTLLFLFSIFSFNLPKNFGLAQLPSKPMILGHIDIIY</sequence>
<gene>
    <name evidence="1" type="ORF">RINTHH_16610</name>
</gene>
<dbReference type="AlphaFoldDB" id="M1X629"/>
<evidence type="ECO:0000313" key="1">
    <source>
        <dbReference type="EMBL" id="CCH67816.1"/>
    </source>
</evidence>
<dbReference type="Proteomes" id="UP000053051">
    <property type="component" value="Unassembled WGS sequence"/>
</dbReference>
<evidence type="ECO:0000313" key="2">
    <source>
        <dbReference type="Proteomes" id="UP000053051"/>
    </source>
</evidence>
<reference evidence="1 2" key="1">
    <citation type="submission" date="2012-05" db="EMBL/GenBank/DDBJ databases">
        <authorList>
            <person name="Hilton J."/>
        </authorList>
    </citation>
    <scope>NUCLEOTIDE SEQUENCE [LARGE SCALE GENOMIC DNA]</scope>
    <source>
        <strain evidence="1 2">HH01</strain>
    </source>
</reference>
<comment type="caution">
    <text evidence="1">The sequence shown here is derived from an EMBL/GenBank/DDBJ whole genome shotgun (WGS) entry which is preliminary data.</text>
</comment>
<proteinExistence type="predicted"/>
<protein>
    <submittedName>
        <fullName evidence="1">Uncharacterized protein</fullName>
    </submittedName>
</protein>
<name>M1X629_9NOST</name>
<dbReference type="STRING" id="1165094.RINTHH_16610"/>
<dbReference type="EMBL" id="CAIY01000067">
    <property type="protein sequence ID" value="CCH67816.1"/>
    <property type="molecule type" value="Genomic_DNA"/>
</dbReference>
<reference evidence="2" key="2">
    <citation type="submission" date="2016-01" db="EMBL/GenBank/DDBJ databases">
        <title>Diatom-associated endosymboitic cyanobacterium lacks core nitrogen metabolism enzymes.</title>
        <authorList>
            <person name="Hilton J.A."/>
            <person name="Foster R.A."/>
            <person name="Tripp H.J."/>
            <person name="Carter B.J."/>
            <person name="Zehr J.P."/>
            <person name="Villareal T.A."/>
        </authorList>
    </citation>
    <scope>NUCLEOTIDE SEQUENCE [LARGE SCALE GENOMIC DNA]</scope>
    <source>
        <strain evidence="2">HH01</strain>
    </source>
</reference>
<organism evidence="1 2">
    <name type="scientific">Richelia intracellularis HH01</name>
    <dbReference type="NCBI Taxonomy" id="1165094"/>
    <lineage>
        <taxon>Bacteria</taxon>
        <taxon>Bacillati</taxon>
        <taxon>Cyanobacteriota</taxon>
        <taxon>Cyanophyceae</taxon>
        <taxon>Nostocales</taxon>
        <taxon>Nostocaceae</taxon>
        <taxon>Richelia</taxon>
    </lineage>
</organism>